<organism evidence="2 3">
    <name type="scientific">Roseomonas fluvialis</name>
    <dbReference type="NCBI Taxonomy" id="1750527"/>
    <lineage>
        <taxon>Bacteria</taxon>
        <taxon>Pseudomonadati</taxon>
        <taxon>Pseudomonadota</taxon>
        <taxon>Alphaproteobacteria</taxon>
        <taxon>Acetobacterales</taxon>
        <taxon>Roseomonadaceae</taxon>
        <taxon>Roseomonas</taxon>
    </lineage>
</organism>
<accession>A0ABM7XZD3</accession>
<name>A0ABM7XZD3_9PROT</name>
<dbReference type="Proteomes" id="UP000831327">
    <property type="component" value="Chromosome"/>
</dbReference>
<reference evidence="2 3" key="1">
    <citation type="journal article" date="2016" name="Microbes Environ.">
        <title>Phylogenetically diverse aerobic anoxygenic phototrophic bacteria isolated from epilithic biofilms in Tama river, Japan.</title>
        <authorList>
            <person name="Hirose S."/>
            <person name="Matsuura K."/>
            <person name="Haruta S."/>
        </authorList>
    </citation>
    <scope>NUCLEOTIDE SEQUENCE [LARGE SCALE GENOMIC DNA]</scope>
    <source>
        <strain evidence="2 3">S08</strain>
    </source>
</reference>
<proteinExistence type="predicted"/>
<feature type="compositionally biased region" description="Basic residues" evidence="1">
    <location>
        <begin position="63"/>
        <end position="72"/>
    </location>
</feature>
<evidence type="ECO:0000256" key="1">
    <source>
        <dbReference type="SAM" id="MobiDB-lite"/>
    </source>
</evidence>
<feature type="compositionally biased region" description="Low complexity" evidence="1">
    <location>
        <begin position="29"/>
        <end position="43"/>
    </location>
</feature>
<evidence type="ECO:0000313" key="2">
    <source>
        <dbReference type="EMBL" id="BDG70857.1"/>
    </source>
</evidence>
<dbReference type="EMBL" id="AP025637">
    <property type="protein sequence ID" value="BDG70857.1"/>
    <property type="molecule type" value="Genomic_DNA"/>
</dbReference>
<sequence length="72" mass="7498">MIQYSPAAKNPHPQANPTQKASRHPPAPAITNNPGTATNNTGTRCTGGKASAAKAPNPTAVTHIRHPRRAAR</sequence>
<keyword evidence="3" id="KW-1185">Reference proteome</keyword>
<feature type="region of interest" description="Disordered" evidence="1">
    <location>
        <begin position="1"/>
        <end position="72"/>
    </location>
</feature>
<evidence type="ECO:0000313" key="3">
    <source>
        <dbReference type="Proteomes" id="UP000831327"/>
    </source>
</evidence>
<gene>
    <name evidence="2" type="ORF">Rmf_07860</name>
</gene>
<protein>
    <submittedName>
        <fullName evidence="2">Uncharacterized protein</fullName>
    </submittedName>
</protein>